<evidence type="ECO:0000256" key="1">
    <source>
        <dbReference type="ARBA" id="ARBA00004395"/>
    </source>
</evidence>
<evidence type="ECO:0000256" key="4">
    <source>
        <dbReference type="ARBA" id="ARBA00022448"/>
    </source>
</evidence>
<dbReference type="InterPro" id="IPR009316">
    <property type="entry name" value="COG2"/>
</dbReference>
<evidence type="ECO:0000256" key="8">
    <source>
        <dbReference type="ARBA" id="ARBA00031344"/>
    </source>
</evidence>
<evidence type="ECO:0000259" key="11">
    <source>
        <dbReference type="Pfam" id="PF12022"/>
    </source>
</evidence>
<dbReference type="EMBL" id="MCGO01000011">
    <property type="protein sequence ID" value="ORY48535.1"/>
    <property type="molecule type" value="Genomic_DNA"/>
</dbReference>
<gene>
    <name evidence="12" type="ORF">BCR33DRAFT_782248</name>
</gene>
<dbReference type="GO" id="GO:0017119">
    <property type="term" value="C:Golgi transport complex"/>
    <property type="evidence" value="ECO:0007669"/>
    <property type="project" value="TreeGrafter"/>
</dbReference>
<dbReference type="STRING" id="329046.A0A1Y2CQA7"/>
<dbReference type="GO" id="GO:0006891">
    <property type="term" value="P:intra-Golgi vesicle-mediated transport"/>
    <property type="evidence" value="ECO:0007669"/>
    <property type="project" value="TreeGrafter"/>
</dbReference>
<comment type="subcellular location">
    <subcellularLocation>
        <location evidence="1">Golgi apparatus membrane</location>
        <topology evidence="1">Peripheral membrane protein</topology>
    </subcellularLocation>
</comment>
<feature type="compositionally biased region" description="Polar residues" evidence="9">
    <location>
        <begin position="483"/>
        <end position="498"/>
    </location>
</feature>
<reference evidence="12 13" key="1">
    <citation type="submission" date="2016-07" db="EMBL/GenBank/DDBJ databases">
        <title>Pervasive Adenine N6-methylation of Active Genes in Fungi.</title>
        <authorList>
            <consortium name="DOE Joint Genome Institute"/>
            <person name="Mondo S.J."/>
            <person name="Dannebaum R.O."/>
            <person name="Kuo R.C."/>
            <person name="Labutti K."/>
            <person name="Haridas S."/>
            <person name="Kuo A."/>
            <person name="Salamov A."/>
            <person name="Ahrendt S.R."/>
            <person name="Lipzen A."/>
            <person name="Sullivan W."/>
            <person name="Andreopoulos W.B."/>
            <person name="Clum A."/>
            <person name="Lindquist E."/>
            <person name="Daum C."/>
            <person name="Ramamoorthy G.K."/>
            <person name="Gryganskyi A."/>
            <person name="Culley D."/>
            <person name="Magnuson J.K."/>
            <person name="James T.Y."/>
            <person name="O'Malley M.A."/>
            <person name="Stajich J.E."/>
            <person name="Spatafora J.W."/>
            <person name="Visel A."/>
            <person name="Grigoriev I.V."/>
        </authorList>
    </citation>
    <scope>NUCLEOTIDE SEQUENCE [LARGE SCALE GENOMIC DNA]</scope>
    <source>
        <strain evidence="12 13">JEL800</strain>
    </source>
</reference>
<comment type="caution">
    <text evidence="12">The sequence shown here is derived from an EMBL/GenBank/DDBJ whole genome shotgun (WGS) entry which is preliminary data.</text>
</comment>
<dbReference type="Pfam" id="PF12022">
    <property type="entry name" value="COG2_C"/>
    <property type="match status" value="1"/>
</dbReference>
<name>A0A1Y2CQA7_9FUNG</name>
<feature type="domain" description="Conserved oligomeric Golgi complex subunit 2 N-terminal" evidence="10">
    <location>
        <begin position="25"/>
        <end position="69"/>
    </location>
</feature>
<evidence type="ECO:0000256" key="6">
    <source>
        <dbReference type="ARBA" id="ARBA00023034"/>
    </source>
</evidence>
<evidence type="ECO:0000256" key="2">
    <source>
        <dbReference type="ARBA" id="ARBA00007603"/>
    </source>
</evidence>
<feature type="region of interest" description="Disordered" evidence="9">
    <location>
        <begin position="477"/>
        <end position="498"/>
    </location>
</feature>
<dbReference type="Pfam" id="PF06148">
    <property type="entry name" value="COG2_N"/>
    <property type="match status" value="1"/>
</dbReference>
<protein>
    <recommendedName>
        <fullName evidence="3">Conserved oligomeric Golgi complex subunit 2</fullName>
    </recommendedName>
    <alternativeName>
        <fullName evidence="8">Component of oligomeric Golgi complex 2</fullName>
    </alternativeName>
</protein>
<keyword evidence="5" id="KW-0653">Protein transport</keyword>
<proteinExistence type="inferred from homology"/>
<dbReference type="InterPro" id="IPR024603">
    <property type="entry name" value="COG_complex_COG2_C"/>
</dbReference>
<dbReference type="PANTHER" id="PTHR12961">
    <property type="entry name" value="CONSERVED OLIGOMERIC GOLGI COMPLEX COMPONENT 2"/>
    <property type="match status" value="1"/>
</dbReference>
<evidence type="ECO:0000256" key="3">
    <source>
        <dbReference type="ARBA" id="ARBA00020977"/>
    </source>
</evidence>
<keyword evidence="4" id="KW-0813">Transport</keyword>
<keyword evidence="7" id="KW-0472">Membrane</keyword>
<sequence length="729" mass="80218">MSIPPADEEADTLVVDLDDATAARIHEVGLATLRGEASSRLSSLKGELVDLINSDYAAFIGISTALRNYRPLPDNNDSLNDPIAAIKDALTASRNDLASMANEIKTMLDERAKLRDKKAALQTFLSIEESVGKLEGLLGVAQREDGKTSELDLNSSDDGKLVERVAIEYNQLLFLVSSAEKSGGSEVSVLKTLSWRIDRIKSALTSILKDTLETSLNAVSNPDRFDKTASSSLTQCLRTYLLVDRVKDAGVELRVIVSPAIEKIATTFCQTLDKFYAEVLLYISSRMSRILDISRQVFGTTGYDFLTDEIMVMVWSILSKYFHGAWNAGLPDSFHHNYLATTQFIDSIEKLYLHDVPGALLHFRKHPSTVEFLKRWNLEVYYRIRIKELVTSYDLVFESNILQVQLLAESPEGFKLQQSAALLSTLRNVWSNDKIYLPALISGFWKFSLQCLNRYHAWLQELAGSLGQTLKEINESSTTTTSIPTLNGTETNGASSPAVSTSSLAPVAPVAAQEDAIMLVVAAILGDLSLIAGVLTKFFDDSITERLPLGFPSTQVLKQQFLDAAHALQDVISEYQTKSASVLVKRCCVALDQVSVVVQRTGFSSNMPTSASAYVSKILAPASEFFARIPANPEEDPHSLKKWKILVIDGVSTRYHSIVGQQLEDVAKLDRYKSRRKGKDAVEGAVTAYDKIKQQMTMDIGQYKSEIETLVGEGAVVESLVSLNGLVGL</sequence>
<dbReference type="AlphaFoldDB" id="A0A1Y2CQA7"/>
<comment type="similarity">
    <text evidence="2">Belongs to the COG2 family.</text>
</comment>
<evidence type="ECO:0000256" key="7">
    <source>
        <dbReference type="ARBA" id="ARBA00023136"/>
    </source>
</evidence>
<organism evidence="12 13">
    <name type="scientific">Rhizoclosmatium globosum</name>
    <dbReference type="NCBI Taxonomy" id="329046"/>
    <lineage>
        <taxon>Eukaryota</taxon>
        <taxon>Fungi</taxon>
        <taxon>Fungi incertae sedis</taxon>
        <taxon>Chytridiomycota</taxon>
        <taxon>Chytridiomycota incertae sedis</taxon>
        <taxon>Chytridiomycetes</taxon>
        <taxon>Chytridiales</taxon>
        <taxon>Chytriomycetaceae</taxon>
        <taxon>Rhizoclosmatium</taxon>
    </lineage>
</organism>
<feature type="domain" description="COG complex component COG2 C-terminal" evidence="11">
    <location>
        <begin position="374"/>
        <end position="700"/>
    </location>
</feature>
<keyword evidence="6" id="KW-0333">Golgi apparatus</keyword>
<dbReference type="GO" id="GO:0015031">
    <property type="term" value="P:protein transport"/>
    <property type="evidence" value="ECO:0007669"/>
    <property type="project" value="UniProtKB-KW"/>
</dbReference>
<dbReference type="Proteomes" id="UP000193642">
    <property type="component" value="Unassembled WGS sequence"/>
</dbReference>
<evidence type="ECO:0000259" key="10">
    <source>
        <dbReference type="Pfam" id="PF06148"/>
    </source>
</evidence>
<dbReference type="GO" id="GO:0007030">
    <property type="term" value="P:Golgi organization"/>
    <property type="evidence" value="ECO:0007669"/>
    <property type="project" value="InterPro"/>
</dbReference>
<evidence type="ECO:0000313" key="13">
    <source>
        <dbReference type="Proteomes" id="UP000193642"/>
    </source>
</evidence>
<dbReference type="OrthoDB" id="332281at2759"/>
<accession>A0A1Y2CQA7</accession>
<evidence type="ECO:0000256" key="5">
    <source>
        <dbReference type="ARBA" id="ARBA00022927"/>
    </source>
</evidence>
<evidence type="ECO:0000256" key="9">
    <source>
        <dbReference type="SAM" id="MobiDB-lite"/>
    </source>
</evidence>
<evidence type="ECO:0000313" key="12">
    <source>
        <dbReference type="EMBL" id="ORY48535.1"/>
    </source>
</evidence>
<dbReference type="PANTHER" id="PTHR12961:SF0">
    <property type="entry name" value="CONSERVED OLIGOMERIC GOLGI COMPLEX SUBUNIT 2"/>
    <property type="match status" value="1"/>
</dbReference>
<dbReference type="GO" id="GO:0000139">
    <property type="term" value="C:Golgi membrane"/>
    <property type="evidence" value="ECO:0007669"/>
    <property type="project" value="UniProtKB-SubCell"/>
</dbReference>
<dbReference type="InterPro" id="IPR024602">
    <property type="entry name" value="COG_su2_N"/>
</dbReference>
<keyword evidence="13" id="KW-1185">Reference proteome</keyword>